<reference evidence="2 3" key="3">
    <citation type="journal article" date="2013" name="Rice">
        <title>Improvement of the Oryza sativa Nipponbare reference genome using next generation sequence and optical map data.</title>
        <authorList>
            <person name="Kawahara Y."/>
            <person name="de la Bastide M."/>
            <person name="Hamilton J.P."/>
            <person name="Kanamori H."/>
            <person name="McCombie W.R."/>
            <person name="Ouyang S."/>
            <person name="Schwartz D.C."/>
            <person name="Tanaka T."/>
            <person name="Wu J."/>
            <person name="Zhou S."/>
            <person name="Childs K.L."/>
            <person name="Davidson R.M."/>
            <person name="Lin H."/>
            <person name="Quesada-Ocampo L."/>
            <person name="Vaillancourt B."/>
            <person name="Sakai H."/>
            <person name="Lee S.S."/>
            <person name="Kim J."/>
            <person name="Numa H."/>
            <person name="Itoh T."/>
            <person name="Buell C.R."/>
            <person name="Matsumoto T."/>
        </authorList>
    </citation>
    <scope>NUCLEOTIDE SEQUENCE [LARGE SCALE GENOMIC DNA]</scope>
    <source>
        <strain evidence="3">cv. Nipponbare</strain>
    </source>
</reference>
<gene>
    <name evidence="2" type="ordered locus">Os01g0521101</name>
    <name evidence="2" type="ORF">OSNPB_010521101</name>
</gene>
<reference evidence="2 3" key="2">
    <citation type="journal article" date="2013" name="Plant Cell Physiol.">
        <title>Rice Annotation Project Database (RAP-DB): an integrative and interactive database for rice genomics.</title>
        <authorList>
            <person name="Sakai H."/>
            <person name="Lee S.S."/>
            <person name="Tanaka T."/>
            <person name="Numa H."/>
            <person name="Kim J."/>
            <person name="Kawahara Y."/>
            <person name="Wakimoto H."/>
            <person name="Yang C.C."/>
            <person name="Iwamoto M."/>
            <person name="Abe T."/>
            <person name="Yamada Y."/>
            <person name="Muto A."/>
            <person name="Inokuchi H."/>
            <person name="Ikemura T."/>
            <person name="Matsumoto T."/>
            <person name="Sasaki T."/>
            <person name="Itoh T."/>
        </authorList>
    </citation>
    <scope>NUCLEOTIDE SEQUENCE [LARGE SCALE GENOMIC DNA]</scope>
    <source>
        <strain evidence="3">cv. Nipponbare</strain>
    </source>
</reference>
<dbReference type="InParanoid" id="A0A0P0V3D1"/>
<evidence type="ECO:0000313" key="3">
    <source>
        <dbReference type="Proteomes" id="UP000059680"/>
    </source>
</evidence>
<evidence type="ECO:0000256" key="1">
    <source>
        <dbReference type="SAM" id="MobiDB-lite"/>
    </source>
</evidence>
<dbReference type="EMBL" id="AP014957">
    <property type="protein sequence ID" value="BAS72451.1"/>
    <property type="molecule type" value="Genomic_DNA"/>
</dbReference>
<dbReference type="AlphaFoldDB" id="A0A0P0V3D1"/>
<proteinExistence type="predicted"/>
<reference evidence="3" key="1">
    <citation type="journal article" date="2005" name="Nature">
        <title>The map-based sequence of the rice genome.</title>
        <authorList>
            <consortium name="International rice genome sequencing project (IRGSP)"/>
            <person name="Matsumoto T."/>
            <person name="Wu J."/>
            <person name="Kanamori H."/>
            <person name="Katayose Y."/>
            <person name="Fujisawa M."/>
            <person name="Namiki N."/>
            <person name="Mizuno H."/>
            <person name="Yamamoto K."/>
            <person name="Antonio B.A."/>
            <person name="Baba T."/>
            <person name="Sakata K."/>
            <person name="Nagamura Y."/>
            <person name="Aoki H."/>
            <person name="Arikawa K."/>
            <person name="Arita K."/>
            <person name="Bito T."/>
            <person name="Chiden Y."/>
            <person name="Fujitsuka N."/>
            <person name="Fukunaka R."/>
            <person name="Hamada M."/>
            <person name="Harada C."/>
            <person name="Hayashi A."/>
            <person name="Hijishita S."/>
            <person name="Honda M."/>
            <person name="Hosokawa S."/>
            <person name="Ichikawa Y."/>
            <person name="Idonuma A."/>
            <person name="Iijima M."/>
            <person name="Ikeda M."/>
            <person name="Ikeno M."/>
            <person name="Ito K."/>
            <person name="Ito S."/>
            <person name="Ito T."/>
            <person name="Ito Y."/>
            <person name="Ito Y."/>
            <person name="Iwabuchi A."/>
            <person name="Kamiya K."/>
            <person name="Karasawa W."/>
            <person name="Kurita K."/>
            <person name="Katagiri S."/>
            <person name="Kikuta A."/>
            <person name="Kobayashi H."/>
            <person name="Kobayashi N."/>
            <person name="Machita K."/>
            <person name="Maehara T."/>
            <person name="Masukawa M."/>
            <person name="Mizubayashi T."/>
            <person name="Mukai Y."/>
            <person name="Nagasaki H."/>
            <person name="Nagata Y."/>
            <person name="Naito S."/>
            <person name="Nakashima M."/>
            <person name="Nakama Y."/>
            <person name="Nakamichi Y."/>
            <person name="Nakamura M."/>
            <person name="Meguro A."/>
            <person name="Negishi M."/>
            <person name="Ohta I."/>
            <person name="Ohta T."/>
            <person name="Okamoto M."/>
            <person name="Ono N."/>
            <person name="Saji S."/>
            <person name="Sakaguchi M."/>
            <person name="Sakai K."/>
            <person name="Shibata M."/>
            <person name="Shimokawa T."/>
            <person name="Song J."/>
            <person name="Takazaki Y."/>
            <person name="Terasawa K."/>
            <person name="Tsugane M."/>
            <person name="Tsuji K."/>
            <person name="Ueda S."/>
            <person name="Waki K."/>
            <person name="Yamagata H."/>
            <person name="Yamamoto M."/>
            <person name="Yamamoto S."/>
            <person name="Yamane H."/>
            <person name="Yoshiki S."/>
            <person name="Yoshihara R."/>
            <person name="Yukawa K."/>
            <person name="Zhong H."/>
            <person name="Yano M."/>
            <person name="Yuan Q."/>
            <person name="Ouyang S."/>
            <person name="Liu J."/>
            <person name="Jones K.M."/>
            <person name="Gansberger K."/>
            <person name="Moffat K."/>
            <person name="Hill J."/>
            <person name="Bera J."/>
            <person name="Fadrosh D."/>
            <person name="Jin S."/>
            <person name="Johri S."/>
            <person name="Kim M."/>
            <person name="Overton L."/>
            <person name="Reardon M."/>
            <person name="Tsitrin T."/>
            <person name="Vuong H."/>
            <person name="Weaver B."/>
            <person name="Ciecko A."/>
            <person name="Tallon L."/>
            <person name="Jackson J."/>
            <person name="Pai G."/>
            <person name="Aken S.V."/>
            <person name="Utterback T."/>
            <person name="Reidmuller S."/>
            <person name="Feldblyum T."/>
            <person name="Hsiao J."/>
            <person name="Zismann V."/>
            <person name="Iobst S."/>
            <person name="de Vazeille A.R."/>
            <person name="Buell C.R."/>
            <person name="Ying K."/>
            <person name="Li Y."/>
            <person name="Lu T."/>
            <person name="Huang Y."/>
            <person name="Zhao Q."/>
            <person name="Feng Q."/>
            <person name="Zhang L."/>
            <person name="Zhu J."/>
            <person name="Weng Q."/>
            <person name="Mu J."/>
            <person name="Lu Y."/>
            <person name="Fan D."/>
            <person name="Liu Y."/>
            <person name="Guan J."/>
            <person name="Zhang Y."/>
            <person name="Yu S."/>
            <person name="Liu X."/>
            <person name="Zhang Y."/>
            <person name="Hong G."/>
            <person name="Han B."/>
            <person name="Choisne N."/>
            <person name="Demange N."/>
            <person name="Orjeda G."/>
            <person name="Samain S."/>
            <person name="Cattolico L."/>
            <person name="Pelletier E."/>
            <person name="Couloux A."/>
            <person name="Segurens B."/>
            <person name="Wincker P."/>
            <person name="D'Hont A."/>
            <person name="Scarpelli C."/>
            <person name="Weissenbach J."/>
            <person name="Salanoubat M."/>
            <person name="Quetier F."/>
            <person name="Yu Y."/>
            <person name="Kim H.R."/>
            <person name="Rambo T."/>
            <person name="Currie J."/>
            <person name="Collura K."/>
            <person name="Luo M."/>
            <person name="Yang T."/>
            <person name="Ammiraju J.S.S."/>
            <person name="Engler F."/>
            <person name="Soderlund C."/>
            <person name="Wing R.A."/>
            <person name="Palmer L.E."/>
            <person name="de la Bastide M."/>
            <person name="Spiegel L."/>
            <person name="Nascimento L."/>
            <person name="Zutavern T."/>
            <person name="O'Shaughnessy A."/>
            <person name="Dike S."/>
            <person name="Dedhia N."/>
            <person name="Preston R."/>
            <person name="Balija V."/>
            <person name="McCombie W.R."/>
            <person name="Chow T."/>
            <person name="Chen H."/>
            <person name="Chung M."/>
            <person name="Chen C."/>
            <person name="Shaw J."/>
            <person name="Wu H."/>
            <person name="Hsiao K."/>
            <person name="Chao Y."/>
            <person name="Chu M."/>
            <person name="Cheng C."/>
            <person name="Hour A."/>
            <person name="Lee P."/>
            <person name="Lin S."/>
            <person name="Lin Y."/>
            <person name="Liou J."/>
            <person name="Liu S."/>
            <person name="Hsing Y."/>
            <person name="Raghuvanshi S."/>
            <person name="Mohanty A."/>
            <person name="Bharti A.K."/>
            <person name="Gaur A."/>
            <person name="Gupta V."/>
            <person name="Kumar D."/>
            <person name="Ravi V."/>
            <person name="Vij S."/>
            <person name="Kapur A."/>
            <person name="Khurana P."/>
            <person name="Khurana P."/>
            <person name="Khurana J.P."/>
            <person name="Tyagi A.K."/>
            <person name="Gaikwad K."/>
            <person name="Singh A."/>
            <person name="Dalal V."/>
            <person name="Srivastava S."/>
            <person name="Dixit A."/>
            <person name="Pal A.K."/>
            <person name="Ghazi I.A."/>
            <person name="Yadav M."/>
            <person name="Pandit A."/>
            <person name="Bhargava A."/>
            <person name="Sureshbabu K."/>
            <person name="Batra K."/>
            <person name="Sharma T.R."/>
            <person name="Mohapatra T."/>
            <person name="Singh N.K."/>
            <person name="Messing J."/>
            <person name="Nelson A.B."/>
            <person name="Fuks G."/>
            <person name="Kavchok S."/>
            <person name="Keizer G."/>
            <person name="Linton E."/>
            <person name="Llaca V."/>
            <person name="Song R."/>
            <person name="Tanyolac B."/>
            <person name="Young S."/>
            <person name="Ho-Il K."/>
            <person name="Hahn J.H."/>
            <person name="Sangsakoo G."/>
            <person name="Vanavichit A."/>
            <person name="de Mattos Luiz.A.T."/>
            <person name="Zimmer P.D."/>
            <person name="Malone G."/>
            <person name="Dellagostin O."/>
            <person name="de Oliveira A.C."/>
            <person name="Bevan M."/>
            <person name="Bancroft I."/>
            <person name="Minx P."/>
            <person name="Cordum H."/>
            <person name="Wilson R."/>
            <person name="Cheng Z."/>
            <person name="Jin W."/>
            <person name="Jiang J."/>
            <person name="Leong S.A."/>
            <person name="Iwama H."/>
            <person name="Gojobori T."/>
            <person name="Itoh T."/>
            <person name="Niimura Y."/>
            <person name="Fujii Y."/>
            <person name="Habara T."/>
            <person name="Sakai H."/>
            <person name="Sato Y."/>
            <person name="Wilson G."/>
            <person name="Kumar K."/>
            <person name="McCouch S."/>
            <person name="Juretic N."/>
            <person name="Hoen D."/>
            <person name="Wright S."/>
            <person name="Bruskiewich R."/>
            <person name="Bureau T."/>
            <person name="Miyao A."/>
            <person name="Hirochika H."/>
            <person name="Nishikawa T."/>
            <person name="Kadowaki K."/>
            <person name="Sugiura M."/>
            <person name="Burr B."/>
            <person name="Sasaki T."/>
        </authorList>
    </citation>
    <scope>NUCLEOTIDE SEQUENCE [LARGE SCALE GENOMIC DNA]</scope>
    <source>
        <strain evidence="3">cv. Nipponbare</strain>
    </source>
</reference>
<name>A0A0P0V3D1_ORYSJ</name>
<protein>
    <submittedName>
        <fullName evidence="2">Os01g0521101 protein</fullName>
    </submittedName>
</protein>
<keyword evidence="3" id="KW-1185">Reference proteome</keyword>
<feature type="region of interest" description="Disordered" evidence="1">
    <location>
        <begin position="97"/>
        <end position="125"/>
    </location>
</feature>
<dbReference type="PaxDb" id="39947-A0A0P0V3D1"/>
<organism evidence="2 3">
    <name type="scientific">Oryza sativa subsp. japonica</name>
    <name type="common">Rice</name>
    <dbReference type="NCBI Taxonomy" id="39947"/>
    <lineage>
        <taxon>Eukaryota</taxon>
        <taxon>Viridiplantae</taxon>
        <taxon>Streptophyta</taxon>
        <taxon>Embryophyta</taxon>
        <taxon>Tracheophyta</taxon>
        <taxon>Spermatophyta</taxon>
        <taxon>Magnoliopsida</taxon>
        <taxon>Liliopsida</taxon>
        <taxon>Poales</taxon>
        <taxon>Poaceae</taxon>
        <taxon>BOP clade</taxon>
        <taxon>Oryzoideae</taxon>
        <taxon>Oryzeae</taxon>
        <taxon>Oryzinae</taxon>
        <taxon>Oryza</taxon>
        <taxon>Oryza sativa</taxon>
    </lineage>
</organism>
<evidence type="ECO:0000313" key="2">
    <source>
        <dbReference type="EMBL" id="BAS72451.1"/>
    </source>
</evidence>
<sequence>MGSSSAPRVVRGLNFVGPQKDKVLSESSSSRNSQVSRARGGTPANLGVRKDDEAVTELVKDDMCGADEILGKSVQQMQVEDIGPSLNLVARGPCSRERVSMSSDYGLSDDKADEVDSAKAGGAQT</sequence>
<dbReference type="Proteomes" id="UP000059680">
    <property type="component" value="Chromosome 1"/>
</dbReference>
<accession>A0A0P0V3D1</accession>
<feature type="region of interest" description="Disordered" evidence="1">
    <location>
        <begin position="20"/>
        <end position="49"/>
    </location>
</feature>
<feature type="compositionally biased region" description="Basic and acidic residues" evidence="1">
    <location>
        <begin position="108"/>
        <end position="117"/>
    </location>
</feature>
<feature type="compositionally biased region" description="Low complexity" evidence="1">
    <location>
        <begin position="25"/>
        <end position="39"/>
    </location>
</feature>